<dbReference type="EMBL" id="JANBQF010000234">
    <property type="protein sequence ID" value="KAJ2003268.1"/>
    <property type="molecule type" value="Genomic_DNA"/>
</dbReference>
<feature type="compositionally biased region" description="Polar residues" evidence="1">
    <location>
        <begin position="44"/>
        <end position="53"/>
    </location>
</feature>
<feature type="chain" id="PRO_5040745579" evidence="2">
    <location>
        <begin position="20"/>
        <end position="274"/>
    </location>
</feature>
<dbReference type="Proteomes" id="UP001150907">
    <property type="component" value="Unassembled WGS sequence"/>
</dbReference>
<feature type="compositionally biased region" description="Basic residues" evidence="1">
    <location>
        <begin position="62"/>
        <end position="77"/>
    </location>
</feature>
<protein>
    <submittedName>
        <fullName evidence="3">Uncharacterized protein</fullName>
    </submittedName>
</protein>
<evidence type="ECO:0000313" key="3">
    <source>
        <dbReference type="EMBL" id="KAJ2003268.1"/>
    </source>
</evidence>
<reference evidence="3" key="1">
    <citation type="submission" date="2022-07" db="EMBL/GenBank/DDBJ databases">
        <title>Phylogenomic reconstructions and comparative analyses of Kickxellomycotina fungi.</title>
        <authorList>
            <person name="Reynolds N.K."/>
            <person name="Stajich J.E."/>
            <person name="Barry K."/>
            <person name="Grigoriev I.V."/>
            <person name="Crous P."/>
            <person name="Smith M.E."/>
        </authorList>
    </citation>
    <scope>NUCLEOTIDE SEQUENCE</scope>
    <source>
        <strain evidence="3">IMI 214461</strain>
    </source>
</reference>
<feature type="region of interest" description="Disordered" evidence="1">
    <location>
        <begin position="245"/>
        <end position="274"/>
    </location>
</feature>
<feature type="region of interest" description="Disordered" evidence="1">
    <location>
        <begin position="22"/>
        <end position="147"/>
    </location>
</feature>
<keyword evidence="4" id="KW-1185">Reference proteome</keyword>
<comment type="caution">
    <text evidence="3">The sequence shown here is derived from an EMBL/GenBank/DDBJ whole genome shotgun (WGS) entry which is preliminary data.</text>
</comment>
<feature type="signal peptide" evidence="2">
    <location>
        <begin position="1"/>
        <end position="19"/>
    </location>
</feature>
<accession>A0A9W8EF98</accession>
<evidence type="ECO:0000313" key="4">
    <source>
        <dbReference type="Proteomes" id="UP001150907"/>
    </source>
</evidence>
<proteinExistence type="predicted"/>
<organism evidence="3 4">
    <name type="scientific">Coemansia thaxteri</name>
    <dbReference type="NCBI Taxonomy" id="2663907"/>
    <lineage>
        <taxon>Eukaryota</taxon>
        <taxon>Fungi</taxon>
        <taxon>Fungi incertae sedis</taxon>
        <taxon>Zoopagomycota</taxon>
        <taxon>Kickxellomycotina</taxon>
        <taxon>Kickxellomycetes</taxon>
        <taxon>Kickxellales</taxon>
        <taxon>Kickxellaceae</taxon>
        <taxon>Coemansia</taxon>
    </lineage>
</organism>
<name>A0A9W8EF98_9FUNG</name>
<gene>
    <name evidence="3" type="ORF">H4R26_003164</name>
</gene>
<keyword evidence="2" id="KW-0732">Signal</keyword>
<evidence type="ECO:0000256" key="2">
    <source>
        <dbReference type="SAM" id="SignalP"/>
    </source>
</evidence>
<dbReference type="OrthoDB" id="5597922at2759"/>
<dbReference type="AlphaFoldDB" id="A0A9W8EF98"/>
<feature type="compositionally biased region" description="Acidic residues" evidence="1">
    <location>
        <begin position="110"/>
        <end position="128"/>
    </location>
</feature>
<sequence length="274" mass="29453">MWNQVILLAGALGLGYYLATRGPSAQGTEPPSDESASAAGAFPVQNTQQPAADSNNSEHLSSKSKNKKKKDKGKTRTLAKQSPPPHTEEEAALLPSAQATTVYPSQPADENGDDASDNASNEEAEWEAVDSASAARPAKRKSVGIPTHQSAWSGLAAEEDLSRPAGPAAPARVLRIGAAAQQAAAPRMRREYTAPEPLTRKQRQNLKKAERQRELRAHNADVQDHRLRQHQVALTDLRSREQWARAKRDAARAPPAKSGSTATASVIEGKLVWD</sequence>
<evidence type="ECO:0000256" key="1">
    <source>
        <dbReference type="SAM" id="MobiDB-lite"/>
    </source>
</evidence>